<dbReference type="HOGENOM" id="CLU_001324_0_3_1"/>
<dbReference type="EnsemblPlants" id="KQK96423">
    <property type="protein sequence ID" value="KQK96423"/>
    <property type="gene ID" value="SETIT_011644mg"/>
</dbReference>
<dbReference type="CDD" id="cd18809">
    <property type="entry name" value="SF1_C_RecD"/>
    <property type="match status" value="1"/>
</dbReference>
<keyword evidence="1" id="KW-0378">Hydrolase</keyword>
<comment type="catalytic activity">
    <reaction evidence="1">
        <text>ATP + H2O = ADP + phosphate + H(+)</text>
        <dbReference type="Rhea" id="RHEA:13065"/>
        <dbReference type="ChEBI" id="CHEBI:15377"/>
        <dbReference type="ChEBI" id="CHEBI:15378"/>
        <dbReference type="ChEBI" id="CHEBI:30616"/>
        <dbReference type="ChEBI" id="CHEBI:43474"/>
        <dbReference type="ChEBI" id="CHEBI:456216"/>
        <dbReference type="EC" id="5.6.2.3"/>
    </reaction>
</comment>
<evidence type="ECO:0000259" key="2">
    <source>
        <dbReference type="Pfam" id="PF05970"/>
    </source>
</evidence>
<dbReference type="Gramene" id="KQK96423">
    <property type="protein sequence ID" value="KQK96423"/>
    <property type="gene ID" value="SETIT_011644mg"/>
</dbReference>
<dbReference type="Gene3D" id="3.40.50.300">
    <property type="entry name" value="P-loop containing nucleotide triphosphate hydrolases"/>
    <property type="match status" value="1"/>
</dbReference>
<dbReference type="GO" id="GO:0043139">
    <property type="term" value="F:5'-3' DNA helicase activity"/>
    <property type="evidence" value="ECO:0007669"/>
    <property type="project" value="UniProtKB-EC"/>
</dbReference>
<dbReference type="GO" id="GO:0006310">
    <property type="term" value="P:DNA recombination"/>
    <property type="evidence" value="ECO:0007669"/>
    <property type="project" value="UniProtKB-KW"/>
</dbReference>
<dbReference type="STRING" id="4555.K3YBQ0"/>
<dbReference type="Proteomes" id="UP000004995">
    <property type="component" value="Unassembled WGS sequence"/>
</dbReference>
<organism evidence="4 5">
    <name type="scientific">Setaria italica</name>
    <name type="common">Foxtail millet</name>
    <name type="synonym">Panicum italicum</name>
    <dbReference type="NCBI Taxonomy" id="4555"/>
    <lineage>
        <taxon>Eukaryota</taxon>
        <taxon>Viridiplantae</taxon>
        <taxon>Streptophyta</taxon>
        <taxon>Embryophyta</taxon>
        <taxon>Tracheophyta</taxon>
        <taxon>Spermatophyta</taxon>
        <taxon>Magnoliopsida</taxon>
        <taxon>Liliopsida</taxon>
        <taxon>Poales</taxon>
        <taxon>Poaceae</taxon>
        <taxon>PACMAD clade</taxon>
        <taxon>Panicoideae</taxon>
        <taxon>Panicodae</taxon>
        <taxon>Paniceae</taxon>
        <taxon>Cenchrinae</taxon>
        <taxon>Setaria</taxon>
    </lineage>
</organism>
<dbReference type="InterPro" id="IPR027417">
    <property type="entry name" value="P-loop_NTPase"/>
</dbReference>
<name>K3YBQ0_SETIT</name>
<sequence>MDPRLGDEILEYDEARVFYERDIHYKYYRDLEMASNLADPFDVVYKELPKKHHALRNVKNCKFCNAKKFPGEGPSFCCRQGKVHIYIPKEYTNELNTSIGVDQRRYNAPAMDQVAAICIVIHGKRNDAHYIRAYHGCYDPLAYPLFFLGGETGPRQWVSAREYKCYKLQIREGQFNVFFHAEHLFQQLLVDWYVKVESMHLDWYLKPVHQVLIRADFYQGLLDTLATGDANASKVGLRIVLRGYGKLDYFVTMTCNPYWDEIVAELLPGQMPQDRPDVVARVYHAKLLDLHDFLMKKGHLGTVAAWAHSGSKLKSPDDYDKYISAEIPNPNKYPWLHELVVKHMMHGPCGTLNKNCLCMVDGQCHFWYPRQFSETTEQGKDTYPIYRRREDGMITAIEAVYRLFGFKLYLMWPPVLQMQVHVPGFHMVAYKATDNLQDVVDLAKSQRSMLIEYFKMNEQSAKTRKCLYKEFPEYFTWNKGATSFDSLKIWRGITYDTFRAVLEAMGFVDTDKSLDDYLTECAMCANIRHLWDKHYESLAEDFRRTNDNNTIVEQLVLRDISFHLKFMGKDIRHYGLPEPHDSDELRTRDHYRELTEEQNLNCEEEHLVIIDTLNAEQRAGFAEICDHVMKGKGQTYLYKVLLAKVRSLDLIAIATATSSIAASIMPGGRTTHSRFKIPIKLDDSTMCSFTKQSGTAELLRRASLIIWDEVAMTKRQCVKVLDKSLHDIMDCTQPFGGKVLPIVAHGTRAQITDATLLGSYIWESVRRIQLTQNMRAQFDTCFADYLLRIGNGTEETFGDEYVLLPDNIYIDSPLEDICIDTLIDRVFPDLADNCRSTSYMRKHAILSTRNEHVAAVNALMIDRFLGTKLLCNGTRLIVREFQKNSIDAEIVNGQHAGKRVFITRIPMSPSEDLSLPFKFKHKQFPVRLSFAMTINKAQGHIILNPVFAHGQLYVALSRGVSRETIWVLARKNKDMDATGRGTKNIVYSDVLEI</sequence>
<evidence type="ECO:0000256" key="1">
    <source>
        <dbReference type="RuleBase" id="RU363044"/>
    </source>
</evidence>
<dbReference type="PANTHER" id="PTHR10492:SF91">
    <property type="entry name" value="ATP-DEPENDENT DNA HELICASE"/>
    <property type="match status" value="1"/>
</dbReference>
<dbReference type="PANTHER" id="PTHR10492">
    <property type="match status" value="1"/>
</dbReference>
<dbReference type="InterPro" id="IPR010285">
    <property type="entry name" value="DNA_helicase_pif1-like_DEAD"/>
</dbReference>
<keyword evidence="1" id="KW-0233">DNA recombination</keyword>
<comment type="similarity">
    <text evidence="1">Belongs to the helicase family.</text>
</comment>
<keyword evidence="1" id="KW-0227">DNA damage</keyword>
<dbReference type="Pfam" id="PF14214">
    <property type="entry name" value="Helitron_like_N"/>
    <property type="match status" value="1"/>
</dbReference>
<keyword evidence="1" id="KW-0347">Helicase</keyword>
<dbReference type="EMBL" id="AGNK02004123">
    <property type="status" value="NOT_ANNOTATED_CDS"/>
    <property type="molecule type" value="Genomic_DNA"/>
</dbReference>
<keyword evidence="1" id="KW-0067">ATP-binding</keyword>
<feature type="domain" description="DNA helicase Pif1-like DEAD-box helicase" evidence="2">
    <location>
        <begin position="630"/>
        <end position="795"/>
    </location>
</feature>
<dbReference type="InParanoid" id="K3YBQ0"/>
<dbReference type="eggNOG" id="KOG0987">
    <property type="taxonomic scope" value="Eukaryota"/>
</dbReference>
<dbReference type="Pfam" id="PF05970">
    <property type="entry name" value="PIF1"/>
    <property type="match status" value="1"/>
</dbReference>
<feature type="domain" description="Helitron helicase-like" evidence="3">
    <location>
        <begin position="241"/>
        <end position="307"/>
    </location>
</feature>
<dbReference type="GO" id="GO:0006281">
    <property type="term" value="P:DNA repair"/>
    <property type="evidence" value="ECO:0007669"/>
    <property type="project" value="UniProtKB-KW"/>
</dbReference>
<keyword evidence="1" id="KW-0547">Nucleotide-binding</keyword>
<dbReference type="GO" id="GO:0005524">
    <property type="term" value="F:ATP binding"/>
    <property type="evidence" value="ECO:0007669"/>
    <property type="project" value="UniProtKB-KW"/>
</dbReference>
<accession>K3YBQ0</accession>
<reference evidence="5" key="1">
    <citation type="journal article" date="2012" name="Nat. Biotechnol.">
        <title>Reference genome sequence of the model plant Setaria.</title>
        <authorList>
            <person name="Bennetzen J.L."/>
            <person name="Schmutz J."/>
            <person name="Wang H."/>
            <person name="Percifield R."/>
            <person name="Hawkins J."/>
            <person name="Pontaroli A.C."/>
            <person name="Estep M."/>
            <person name="Feng L."/>
            <person name="Vaughn J.N."/>
            <person name="Grimwood J."/>
            <person name="Jenkins J."/>
            <person name="Barry K."/>
            <person name="Lindquist E."/>
            <person name="Hellsten U."/>
            <person name="Deshpande S."/>
            <person name="Wang X."/>
            <person name="Wu X."/>
            <person name="Mitros T."/>
            <person name="Triplett J."/>
            <person name="Yang X."/>
            <person name="Ye C.Y."/>
            <person name="Mauro-Herrera M."/>
            <person name="Wang L."/>
            <person name="Li P."/>
            <person name="Sharma M."/>
            <person name="Sharma R."/>
            <person name="Ronald P.C."/>
            <person name="Panaud O."/>
            <person name="Kellogg E.A."/>
            <person name="Brutnell T.P."/>
            <person name="Doust A.N."/>
            <person name="Tuskan G.A."/>
            <person name="Rokhsar D."/>
            <person name="Devos K.M."/>
        </authorList>
    </citation>
    <scope>NUCLEOTIDE SEQUENCE [LARGE SCALE GENOMIC DNA]</scope>
    <source>
        <strain evidence="5">cv. Yugu1</strain>
    </source>
</reference>
<protein>
    <recommendedName>
        <fullName evidence="1">ATP-dependent DNA helicase</fullName>
        <ecNumber evidence="1">5.6.2.3</ecNumber>
    </recommendedName>
</protein>
<dbReference type="AlphaFoldDB" id="K3YBQ0"/>
<proteinExistence type="inferred from homology"/>
<evidence type="ECO:0000259" key="3">
    <source>
        <dbReference type="Pfam" id="PF14214"/>
    </source>
</evidence>
<keyword evidence="1" id="KW-0234">DNA repair</keyword>
<dbReference type="GO" id="GO:0000723">
    <property type="term" value="P:telomere maintenance"/>
    <property type="evidence" value="ECO:0007669"/>
    <property type="project" value="InterPro"/>
</dbReference>
<dbReference type="GO" id="GO:0016887">
    <property type="term" value="F:ATP hydrolysis activity"/>
    <property type="evidence" value="ECO:0007669"/>
    <property type="project" value="RHEA"/>
</dbReference>
<dbReference type="InterPro" id="IPR025476">
    <property type="entry name" value="Helitron_helicase-like"/>
</dbReference>
<keyword evidence="5" id="KW-1185">Reference proteome</keyword>
<dbReference type="EC" id="5.6.2.3" evidence="1"/>
<dbReference type="SUPFAM" id="SSF52540">
    <property type="entry name" value="P-loop containing nucleoside triphosphate hydrolases"/>
    <property type="match status" value="1"/>
</dbReference>
<evidence type="ECO:0000313" key="4">
    <source>
        <dbReference type="EnsemblPlants" id="KQK96423"/>
    </source>
</evidence>
<evidence type="ECO:0000313" key="5">
    <source>
        <dbReference type="Proteomes" id="UP000004995"/>
    </source>
</evidence>
<comment type="cofactor">
    <cofactor evidence="1">
        <name>Mg(2+)</name>
        <dbReference type="ChEBI" id="CHEBI:18420"/>
    </cofactor>
</comment>
<reference evidence="4" key="2">
    <citation type="submission" date="2018-08" db="UniProtKB">
        <authorList>
            <consortium name="EnsemblPlants"/>
        </authorList>
    </citation>
    <scope>IDENTIFICATION</scope>
    <source>
        <strain evidence="4">Yugu1</strain>
    </source>
</reference>